<sequence length="125" mass="13913">MAKTYRSAEDTILLLRLLMLRASQSRARVSKKTIMHLASRKRLRAAFLSPLMEIGLEEGLLLVELDSGMFAVVNLSALEGAKVVTGKQVFTDQERRAITDGSIDMDQIAKELGDDEDDEEDDEAE</sequence>
<dbReference type="AlphaFoldDB" id="A0A1G9NBH1"/>
<reference evidence="3" key="1">
    <citation type="submission" date="2016-10" db="EMBL/GenBank/DDBJ databases">
        <authorList>
            <person name="Varghese N."/>
            <person name="Submissions S."/>
        </authorList>
    </citation>
    <scope>NUCLEOTIDE SEQUENCE [LARGE SCALE GENOMIC DNA]</scope>
    <source>
        <strain evidence="3">CGMCC 1.7655</strain>
    </source>
</reference>
<evidence type="ECO:0000313" key="2">
    <source>
        <dbReference type="EMBL" id="SDL83794.1"/>
    </source>
</evidence>
<keyword evidence="3" id="KW-1185">Reference proteome</keyword>
<feature type="region of interest" description="Disordered" evidence="1">
    <location>
        <begin position="103"/>
        <end position="125"/>
    </location>
</feature>
<protein>
    <submittedName>
        <fullName evidence="2">Uncharacterized protein</fullName>
    </submittedName>
</protein>
<organism evidence="2 3">
    <name type="scientific">Paracoccus chinensis</name>
    <dbReference type="NCBI Taxonomy" id="525640"/>
    <lineage>
        <taxon>Bacteria</taxon>
        <taxon>Pseudomonadati</taxon>
        <taxon>Pseudomonadota</taxon>
        <taxon>Alphaproteobacteria</taxon>
        <taxon>Rhodobacterales</taxon>
        <taxon>Paracoccaceae</taxon>
        <taxon>Paracoccus</taxon>
    </lineage>
</organism>
<feature type="compositionally biased region" description="Acidic residues" evidence="1">
    <location>
        <begin position="113"/>
        <end position="125"/>
    </location>
</feature>
<gene>
    <name evidence="2" type="ORF">SAMN04487971_12815</name>
</gene>
<dbReference type="RefSeq" id="WP_090757375.1">
    <property type="nucleotide sequence ID" value="NZ_FNGE01000028.1"/>
</dbReference>
<name>A0A1G9NBH1_9RHOB</name>
<accession>A0A1G9NBH1</accession>
<dbReference type="EMBL" id="FNGE01000028">
    <property type="protein sequence ID" value="SDL83794.1"/>
    <property type="molecule type" value="Genomic_DNA"/>
</dbReference>
<proteinExistence type="predicted"/>
<dbReference type="Proteomes" id="UP000199555">
    <property type="component" value="Unassembled WGS sequence"/>
</dbReference>
<evidence type="ECO:0000313" key="3">
    <source>
        <dbReference type="Proteomes" id="UP000199555"/>
    </source>
</evidence>
<evidence type="ECO:0000256" key="1">
    <source>
        <dbReference type="SAM" id="MobiDB-lite"/>
    </source>
</evidence>